<keyword evidence="4" id="KW-0804">Transcription</keyword>
<dbReference type="InterPro" id="IPR013249">
    <property type="entry name" value="RNA_pol_sigma70_r4_t2"/>
</dbReference>
<dbReference type="Gene3D" id="1.10.1740.10">
    <property type="match status" value="1"/>
</dbReference>
<keyword evidence="8" id="KW-1185">Reference proteome</keyword>
<evidence type="ECO:0000256" key="4">
    <source>
        <dbReference type="ARBA" id="ARBA00023163"/>
    </source>
</evidence>
<dbReference type="EMBL" id="VLLI01000023">
    <property type="protein sequence ID" value="TWI93922.1"/>
    <property type="molecule type" value="Genomic_DNA"/>
</dbReference>
<protein>
    <submittedName>
        <fullName evidence="7">RNA polymerase sigma-70 factor (ECF subfamily)</fullName>
    </submittedName>
</protein>
<feature type="domain" description="RNA polymerase sigma factor 70 region 4 type 2" evidence="6">
    <location>
        <begin position="128"/>
        <end position="174"/>
    </location>
</feature>
<dbReference type="OrthoDB" id="659569at2"/>
<organism evidence="7 8">
    <name type="scientific">Mucilaginibacter frigoritolerans</name>
    <dbReference type="NCBI Taxonomy" id="652788"/>
    <lineage>
        <taxon>Bacteria</taxon>
        <taxon>Pseudomonadati</taxon>
        <taxon>Bacteroidota</taxon>
        <taxon>Sphingobacteriia</taxon>
        <taxon>Sphingobacteriales</taxon>
        <taxon>Sphingobacteriaceae</taxon>
        <taxon>Mucilaginibacter</taxon>
    </lineage>
</organism>
<evidence type="ECO:0000313" key="8">
    <source>
        <dbReference type="Proteomes" id="UP000317010"/>
    </source>
</evidence>
<sequence>MQNYSSYTDDELICLVKEGNLKAFAEIHKRYYGLLYRHAFKRLPDSEEVKDLLQELFTYMWHNRESLSLTTSLSAYLFTSARNRILNVFKHDKVKNNYLNSLQKFVEHGEPQADDQLRIKELIAIVEAGVAQMPLQMRIIFEMSRNGHLSHQEIAEKLNISPLTVRKQVQNSLRILRVKLGPHFFLLFL</sequence>
<dbReference type="Pfam" id="PF08281">
    <property type="entry name" value="Sigma70_r4_2"/>
    <property type="match status" value="1"/>
</dbReference>
<evidence type="ECO:0000256" key="2">
    <source>
        <dbReference type="ARBA" id="ARBA00023015"/>
    </source>
</evidence>
<dbReference type="InterPro" id="IPR036388">
    <property type="entry name" value="WH-like_DNA-bd_sf"/>
</dbReference>
<dbReference type="NCBIfam" id="TIGR02937">
    <property type="entry name" value="sigma70-ECF"/>
    <property type="match status" value="1"/>
</dbReference>
<dbReference type="InterPro" id="IPR013324">
    <property type="entry name" value="RNA_pol_sigma_r3/r4-like"/>
</dbReference>
<comment type="caution">
    <text evidence="7">The sequence shown here is derived from an EMBL/GenBank/DDBJ whole genome shotgun (WGS) entry which is preliminary data.</text>
</comment>
<dbReference type="SUPFAM" id="SSF88659">
    <property type="entry name" value="Sigma3 and sigma4 domains of RNA polymerase sigma factors"/>
    <property type="match status" value="1"/>
</dbReference>
<dbReference type="AlphaFoldDB" id="A0A562TKC0"/>
<dbReference type="GO" id="GO:0016987">
    <property type="term" value="F:sigma factor activity"/>
    <property type="evidence" value="ECO:0007669"/>
    <property type="project" value="UniProtKB-KW"/>
</dbReference>
<reference evidence="7 8" key="1">
    <citation type="submission" date="2019-07" db="EMBL/GenBank/DDBJ databases">
        <title>Genomic Encyclopedia of Archaeal and Bacterial Type Strains, Phase II (KMG-II): from individual species to whole genera.</title>
        <authorList>
            <person name="Goeker M."/>
        </authorList>
    </citation>
    <scope>NUCLEOTIDE SEQUENCE [LARGE SCALE GENOMIC DNA]</scope>
    <source>
        <strain evidence="7 8">ATCC BAA-1854</strain>
    </source>
</reference>
<dbReference type="GO" id="GO:0003677">
    <property type="term" value="F:DNA binding"/>
    <property type="evidence" value="ECO:0007669"/>
    <property type="project" value="InterPro"/>
</dbReference>
<dbReference type="GO" id="GO:0006352">
    <property type="term" value="P:DNA-templated transcription initiation"/>
    <property type="evidence" value="ECO:0007669"/>
    <property type="project" value="InterPro"/>
</dbReference>
<name>A0A562TKC0_9SPHI</name>
<evidence type="ECO:0000259" key="5">
    <source>
        <dbReference type="Pfam" id="PF04542"/>
    </source>
</evidence>
<gene>
    <name evidence="7" type="ORF">JN11_04887</name>
</gene>
<keyword evidence="3" id="KW-0731">Sigma factor</keyword>
<dbReference type="SUPFAM" id="SSF88946">
    <property type="entry name" value="Sigma2 domain of RNA polymerase sigma factors"/>
    <property type="match status" value="1"/>
</dbReference>
<evidence type="ECO:0000313" key="7">
    <source>
        <dbReference type="EMBL" id="TWI93922.1"/>
    </source>
</evidence>
<keyword evidence="2" id="KW-0805">Transcription regulation</keyword>
<dbReference type="InterPro" id="IPR039425">
    <property type="entry name" value="RNA_pol_sigma-70-like"/>
</dbReference>
<dbReference type="InterPro" id="IPR013325">
    <property type="entry name" value="RNA_pol_sigma_r2"/>
</dbReference>
<dbReference type="RefSeq" id="WP_144916807.1">
    <property type="nucleotide sequence ID" value="NZ_VLLI01000023.1"/>
</dbReference>
<evidence type="ECO:0000256" key="3">
    <source>
        <dbReference type="ARBA" id="ARBA00023082"/>
    </source>
</evidence>
<dbReference type="InterPro" id="IPR014284">
    <property type="entry name" value="RNA_pol_sigma-70_dom"/>
</dbReference>
<dbReference type="PANTHER" id="PTHR43133:SF46">
    <property type="entry name" value="RNA POLYMERASE SIGMA-70 FACTOR ECF SUBFAMILY"/>
    <property type="match status" value="1"/>
</dbReference>
<comment type="similarity">
    <text evidence="1">Belongs to the sigma-70 factor family. ECF subfamily.</text>
</comment>
<dbReference type="Pfam" id="PF04542">
    <property type="entry name" value="Sigma70_r2"/>
    <property type="match status" value="1"/>
</dbReference>
<proteinExistence type="inferred from homology"/>
<feature type="domain" description="RNA polymerase sigma-70 region 2" evidence="5">
    <location>
        <begin position="29"/>
        <end position="90"/>
    </location>
</feature>
<evidence type="ECO:0000259" key="6">
    <source>
        <dbReference type="Pfam" id="PF08281"/>
    </source>
</evidence>
<accession>A0A562TKC0</accession>
<dbReference type="InterPro" id="IPR007627">
    <property type="entry name" value="RNA_pol_sigma70_r2"/>
</dbReference>
<dbReference type="InterPro" id="IPR014327">
    <property type="entry name" value="RNA_pol_sigma70_bacteroid"/>
</dbReference>
<evidence type="ECO:0000256" key="1">
    <source>
        <dbReference type="ARBA" id="ARBA00010641"/>
    </source>
</evidence>
<dbReference type="NCBIfam" id="TIGR02985">
    <property type="entry name" value="Sig70_bacteroi1"/>
    <property type="match status" value="1"/>
</dbReference>
<dbReference type="Gene3D" id="1.10.10.10">
    <property type="entry name" value="Winged helix-like DNA-binding domain superfamily/Winged helix DNA-binding domain"/>
    <property type="match status" value="1"/>
</dbReference>
<dbReference type="Proteomes" id="UP000317010">
    <property type="component" value="Unassembled WGS sequence"/>
</dbReference>
<dbReference type="PANTHER" id="PTHR43133">
    <property type="entry name" value="RNA POLYMERASE ECF-TYPE SIGMA FACTO"/>
    <property type="match status" value="1"/>
</dbReference>